<dbReference type="Pfam" id="PF13727">
    <property type="entry name" value="CoA_binding_3"/>
    <property type="match status" value="1"/>
</dbReference>
<keyword evidence="3 9" id="KW-0808">Transferase</keyword>
<dbReference type="PANTHER" id="PTHR30576">
    <property type="entry name" value="COLANIC BIOSYNTHESIS UDP-GLUCOSE LIPID CARRIER TRANSFERASE"/>
    <property type="match status" value="1"/>
</dbReference>
<feature type="transmembrane region" description="Helical" evidence="7">
    <location>
        <begin position="21"/>
        <end position="41"/>
    </location>
</feature>
<proteinExistence type="inferred from homology"/>
<dbReference type="InterPro" id="IPR017473">
    <property type="entry name" value="Undecaprenyl-P_gluc_Ptfrase"/>
</dbReference>
<feature type="domain" description="Bacterial sugar transferase" evidence="8">
    <location>
        <begin position="283"/>
        <end position="468"/>
    </location>
</feature>
<dbReference type="Pfam" id="PF02397">
    <property type="entry name" value="Bac_transf"/>
    <property type="match status" value="1"/>
</dbReference>
<evidence type="ECO:0000256" key="4">
    <source>
        <dbReference type="ARBA" id="ARBA00022692"/>
    </source>
</evidence>
<dbReference type="InterPro" id="IPR003362">
    <property type="entry name" value="Bact_transf"/>
</dbReference>
<dbReference type="NCBIfam" id="TIGR03023">
    <property type="entry name" value="WcaJ_sugtrans"/>
    <property type="match status" value="1"/>
</dbReference>
<comment type="subcellular location">
    <subcellularLocation>
        <location evidence="1">Membrane</location>
        <topology evidence="1">Multi-pass membrane protein</topology>
    </subcellularLocation>
</comment>
<dbReference type="AlphaFoldDB" id="A0A1M5ILB3"/>
<dbReference type="Proteomes" id="UP000184516">
    <property type="component" value="Unassembled WGS sequence"/>
</dbReference>
<dbReference type="GO" id="GO:0016020">
    <property type="term" value="C:membrane"/>
    <property type="evidence" value="ECO:0007669"/>
    <property type="project" value="UniProtKB-SubCell"/>
</dbReference>
<dbReference type="Gene3D" id="3.40.50.720">
    <property type="entry name" value="NAD(P)-binding Rossmann-like Domain"/>
    <property type="match status" value="1"/>
</dbReference>
<dbReference type="RefSeq" id="WP_073369777.1">
    <property type="nucleotide sequence ID" value="NZ_FQWB01000003.1"/>
</dbReference>
<evidence type="ECO:0000256" key="5">
    <source>
        <dbReference type="ARBA" id="ARBA00022989"/>
    </source>
</evidence>
<feature type="transmembrane region" description="Helical" evidence="7">
    <location>
        <begin position="288"/>
        <end position="310"/>
    </location>
</feature>
<dbReference type="NCBIfam" id="TIGR03025">
    <property type="entry name" value="EPS_sugtrans"/>
    <property type="match status" value="1"/>
</dbReference>
<evidence type="ECO:0000256" key="1">
    <source>
        <dbReference type="ARBA" id="ARBA00004141"/>
    </source>
</evidence>
<evidence type="ECO:0000256" key="7">
    <source>
        <dbReference type="SAM" id="Phobius"/>
    </source>
</evidence>
<evidence type="ECO:0000256" key="2">
    <source>
        <dbReference type="ARBA" id="ARBA00006464"/>
    </source>
</evidence>
<dbReference type="EMBL" id="FQWB01000003">
    <property type="protein sequence ID" value="SHG29016.1"/>
    <property type="molecule type" value="Genomic_DNA"/>
</dbReference>
<evidence type="ECO:0000313" key="9">
    <source>
        <dbReference type="EMBL" id="SHG29016.1"/>
    </source>
</evidence>
<organism evidence="9 10">
    <name type="scientific">Flavobacterium fluvii</name>
    <dbReference type="NCBI Taxonomy" id="468056"/>
    <lineage>
        <taxon>Bacteria</taxon>
        <taxon>Pseudomonadati</taxon>
        <taxon>Bacteroidota</taxon>
        <taxon>Flavobacteriia</taxon>
        <taxon>Flavobacteriales</taxon>
        <taxon>Flavobacteriaceae</taxon>
        <taxon>Flavobacterium</taxon>
    </lineage>
</organism>
<gene>
    <name evidence="9" type="ORF">SAMN05443549_103143</name>
</gene>
<dbReference type="InterPro" id="IPR017475">
    <property type="entry name" value="EPS_sugar_tfrase"/>
</dbReference>
<keyword evidence="5 7" id="KW-1133">Transmembrane helix</keyword>
<keyword evidence="6 7" id="KW-0472">Membrane</keyword>
<sequence length="474" mass="55661">MSLLKILATYRFSRYFKLGFLVWDLVLLNTSIAISFLLLYGNFQMIDIKGNKALSFLSNVFWISLLLYKDSFRIVRTERIEAILYRTIRMLMIHLAVIALFIVVLDYDEISRLRMVYFYSTFFLLLISFRILFMKMLKYVRSRGFNFRKVVIVGANATGERMNRILSKDLTYGYRVMGFFDDETDSETELKAPVLGRFEDVEDYLNSQKIDEMYVALHISKIKVINKLTALCERYMVRIKYIPDFQQYTKSNRVEISFYGNGNVPVLMLRKEPLEIPLHRITKKIFDFCFSLFVIVFVFSWLFPILIILIKLNSPGPVFFVQERSGRDNKSFPCFKFRTMYVNDVADKVQASLNDARITKVGAFLRRTSLDELPQFFNVLLGNMSVVGPRPHMLSHTEQYSELINNFLVRHYAKPGITGWAQVNGYRGETKELADMEGRVEHDIWYIENWSLLLDVKIVWNTFVKVFQGDKNAF</sequence>
<accession>A0A1M5ILB3</accession>
<keyword evidence="4 7" id="KW-0812">Transmembrane</keyword>
<evidence type="ECO:0000256" key="6">
    <source>
        <dbReference type="ARBA" id="ARBA00023136"/>
    </source>
</evidence>
<name>A0A1M5ILB3_9FLAO</name>
<reference evidence="10" key="1">
    <citation type="submission" date="2016-11" db="EMBL/GenBank/DDBJ databases">
        <authorList>
            <person name="Varghese N."/>
            <person name="Submissions S."/>
        </authorList>
    </citation>
    <scope>NUCLEOTIDE SEQUENCE [LARGE SCALE GENOMIC DNA]</scope>
    <source>
        <strain evidence="10">DSM 19978</strain>
    </source>
</reference>
<dbReference type="GO" id="GO:0016780">
    <property type="term" value="F:phosphotransferase activity, for other substituted phosphate groups"/>
    <property type="evidence" value="ECO:0007669"/>
    <property type="project" value="TreeGrafter"/>
</dbReference>
<dbReference type="STRING" id="468056.SAMN05443549_103143"/>
<dbReference type="OrthoDB" id="9808602at2"/>
<feature type="transmembrane region" description="Helical" evidence="7">
    <location>
        <begin position="116"/>
        <end position="133"/>
    </location>
</feature>
<protein>
    <submittedName>
        <fullName evidence="9">Undecaprenyl-phosphate galactose phosphotransferase/putative colanic acid biosysnthesis UDP-glucose lipid carrier transferase</fullName>
    </submittedName>
</protein>
<comment type="similarity">
    <text evidence="2">Belongs to the bacterial sugar transferase family.</text>
</comment>
<evidence type="ECO:0000259" key="8">
    <source>
        <dbReference type="Pfam" id="PF02397"/>
    </source>
</evidence>
<evidence type="ECO:0000256" key="3">
    <source>
        <dbReference type="ARBA" id="ARBA00022679"/>
    </source>
</evidence>
<feature type="transmembrane region" description="Helical" evidence="7">
    <location>
        <begin position="83"/>
        <end position="104"/>
    </location>
</feature>
<evidence type="ECO:0000313" key="10">
    <source>
        <dbReference type="Proteomes" id="UP000184516"/>
    </source>
</evidence>
<dbReference type="PANTHER" id="PTHR30576:SF0">
    <property type="entry name" value="UNDECAPRENYL-PHOSPHATE N-ACETYLGALACTOSAMINYL 1-PHOSPHATE TRANSFERASE-RELATED"/>
    <property type="match status" value="1"/>
</dbReference>
<keyword evidence="10" id="KW-1185">Reference proteome</keyword>